<feature type="transmembrane region" description="Helical" evidence="1">
    <location>
        <begin position="332"/>
        <end position="351"/>
    </location>
</feature>
<gene>
    <name evidence="2" type="ORF">DSM104635_00251</name>
</gene>
<keyword evidence="1" id="KW-1133">Transmembrane helix</keyword>
<dbReference type="RefSeq" id="WP_158764445.1">
    <property type="nucleotide sequence ID" value="NZ_CP047045.1"/>
</dbReference>
<evidence type="ECO:0000313" key="3">
    <source>
        <dbReference type="Proteomes" id="UP000431269"/>
    </source>
</evidence>
<keyword evidence="3" id="KW-1185">Reference proteome</keyword>
<feature type="transmembrane region" description="Helical" evidence="1">
    <location>
        <begin position="269"/>
        <end position="288"/>
    </location>
</feature>
<feature type="transmembrane region" description="Helical" evidence="1">
    <location>
        <begin position="206"/>
        <end position="226"/>
    </location>
</feature>
<feature type="transmembrane region" description="Helical" evidence="1">
    <location>
        <begin position="143"/>
        <end position="171"/>
    </location>
</feature>
<accession>A0A6I6MIC5</accession>
<evidence type="ECO:0000256" key="1">
    <source>
        <dbReference type="SAM" id="Phobius"/>
    </source>
</evidence>
<organism evidence="2 3">
    <name type="scientific">Terricaulis silvestris</name>
    <dbReference type="NCBI Taxonomy" id="2686094"/>
    <lineage>
        <taxon>Bacteria</taxon>
        <taxon>Pseudomonadati</taxon>
        <taxon>Pseudomonadota</taxon>
        <taxon>Alphaproteobacteria</taxon>
        <taxon>Caulobacterales</taxon>
        <taxon>Caulobacteraceae</taxon>
        <taxon>Terricaulis</taxon>
    </lineage>
</organism>
<keyword evidence="1" id="KW-0472">Membrane</keyword>
<feature type="transmembrane region" description="Helical" evidence="1">
    <location>
        <begin position="300"/>
        <end position="320"/>
    </location>
</feature>
<evidence type="ECO:0000313" key="2">
    <source>
        <dbReference type="EMBL" id="QGZ93441.1"/>
    </source>
</evidence>
<feature type="transmembrane region" description="Helical" evidence="1">
    <location>
        <begin position="178"/>
        <end position="200"/>
    </location>
</feature>
<feature type="transmembrane region" description="Helical" evidence="1">
    <location>
        <begin position="85"/>
        <end position="103"/>
    </location>
</feature>
<sequence length="450" mass="48132">MRVSATNVAIAALAGVTFVYTVLNHYQAPYFDHWDIAPLLEADDEQSLTLARVFDIHGGHWHTSAYALLVPLARLTGWSHLAESLASFAFMAATATLALRLAARFASEAILENRKAMLALGTAFLVFSLDQASNLLWGFQVAVFINLFGAVLMISALAGGTLSFAAFATALTGMCLSVFAYGTGFALMPIGVALIALNSAPRMRRLTFGLAWVALSAALCLAFVQALERAPMGGGFDASDLTRPDFLPYLGLFTLNFIGAGVARFTSDLVIAVALIGMVAASAAVFVLRRRGVTWTTLAAPLALCAFGIGAALLCGLGRYDFGAEQGASSRYISLSTPFWLGALWLLLAALRQVQDRSLRAGVIALLAVLAVLKLGNSIQSAAKHVTLSRQIAAIAETMRAEPDHAAIAARQISFERQDIARHVAFLRDKDWSMFATRARRSPPPRQPPE</sequence>
<feature type="transmembrane region" description="Helical" evidence="1">
    <location>
        <begin position="115"/>
        <end position="137"/>
    </location>
</feature>
<name>A0A6I6MIC5_9CAUL</name>
<protein>
    <submittedName>
        <fullName evidence="2">Uncharacterized protein</fullName>
    </submittedName>
</protein>
<dbReference type="Proteomes" id="UP000431269">
    <property type="component" value="Chromosome"/>
</dbReference>
<dbReference type="AlphaFoldDB" id="A0A6I6MIC5"/>
<keyword evidence="1" id="KW-0812">Transmembrane</keyword>
<feature type="transmembrane region" description="Helical" evidence="1">
    <location>
        <begin position="246"/>
        <end position="263"/>
    </location>
</feature>
<dbReference type="EMBL" id="CP047045">
    <property type="protein sequence ID" value="QGZ93441.1"/>
    <property type="molecule type" value="Genomic_DNA"/>
</dbReference>
<proteinExistence type="predicted"/>
<reference evidence="3" key="1">
    <citation type="submission" date="2019-12" db="EMBL/GenBank/DDBJ databases">
        <title>Complete genome of Terracaulis silvestris 0127_4.</title>
        <authorList>
            <person name="Vieira S."/>
            <person name="Riedel T."/>
            <person name="Sproer C."/>
            <person name="Pascual J."/>
            <person name="Boedeker C."/>
            <person name="Overmann J."/>
        </authorList>
    </citation>
    <scope>NUCLEOTIDE SEQUENCE [LARGE SCALE GENOMIC DNA]</scope>
    <source>
        <strain evidence="3">0127_4</strain>
    </source>
</reference>
<dbReference type="KEGG" id="tsv:DSM104635_00251"/>